<name>A0A7W7LC47_STRNE</name>
<evidence type="ECO:0000256" key="1">
    <source>
        <dbReference type="SAM" id="MobiDB-lite"/>
    </source>
</evidence>
<dbReference type="AlphaFoldDB" id="A0A7W7LC47"/>
<dbReference type="Proteomes" id="UP000556436">
    <property type="component" value="Unassembled WGS sequence"/>
</dbReference>
<accession>A0A7W7LC47</accession>
<organism evidence="2 3">
    <name type="scientific">Streptomyces netropsis</name>
    <name type="common">Streptoverticillium netropsis</name>
    <dbReference type="NCBI Taxonomy" id="55404"/>
    <lineage>
        <taxon>Bacteria</taxon>
        <taxon>Bacillati</taxon>
        <taxon>Actinomycetota</taxon>
        <taxon>Actinomycetes</taxon>
        <taxon>Kitasatosporales</taxon>
        <taxon>Streptomycetaceae</taxon>
        <taxon>Streptomyces</taxon>
    </lineage>
</organism>
<reference evidence="2 3" key="1">
    <citation type="submission" date="2020-08" db="EMBL/GenBank/DDBJ databases">
        <title>Genomic Encyclopedia of Type Strains, Phase III (KMG-III): the genomes of soil and plant-associated and newly described type strains.</title>
        <authorList>
            <person name="Whitman W."/>
        </authorList>
    </citation>
    <scope>NUCLEOTIDE SEQUENCE [LARGE SCALE GENOMIC DNA]</scope>
    <source>
        <strain evidence="2 3">CECT 3265</strain>
    </source>
</reference>
<feature type="compositionally biased region" description="Basic and acidic residues" evidence="1">
    <location>
        <begin position="32"/>
        <end position="43"/>
    </location>
</feature>
<feature type="region of interest" description="Disordered" evidence="1">
    <location>
        <begin position="24"/>
        <end position="43"/>
    </location>
</feature>
<proteinExistence type="predicted"/>
<sequence length="43" mass="4577">MHTADAGAFASLCCEDVGDAFSHLPDPGELPEPFKDRLPSGFQ</sequence>
<dbReference type="EMBL" id="JACHJG010000006">
    <property type="protein sequence ID" value="MBB4887440.1"/>
    <property type="molecule type" value="Genomic_DNA"/>
</dbReference>
<keyword evidence="3" id="KW-1185">Reference proteome</keyword>
<comment type="caution">
    <text evidence="2">The sequence shown here is derived from an EMBL/GenBank/DDBJ whole genome shotgun (WGS) entry which is preliminary data.</text>
</comment>
<dbReference type="RefSeq" id="WP_260420763.1">
    <property type="nucleotide sequence ID" value="NZ_BMRW01000002.1"/>
</dbReference>
<protein>
    <submittedName>
        <fullName evidence="2">Uncharacterized protein</fullName>
    </submittedName>
</protein>
<evidence type="ECO:0000313" key="2">
    <source>
        <dbReference type="EMBL" id="MBB4887440.1"/>
    </source>
</evidence>
<gene>
    <name evidence="2" type="ORF">FHS38_003494</name>
</gene>
<evidence type="ECO:0000313" key="3">
    <source>
        <dbReference type="Proteomes" id="UP000556436"/>
    </source>
</evidence>